<protein>
    <submittedName>
        <fullName evidence="1">Uncharacterized protein</fullName>
    </submittedName>
</protein>
<dbReference type="Proteomes" id="UP001203297">
    <property type="component" value="Unassembled WGS sequence"/>
</dbReference>
<proteinExistence type="predicted"/>
<name>A0AAD4MBT6_9AGAM</name>
<organism evidence="1 2">
    <name type="scientific">Multifurca ochricompacta</name>
    <dbReference type="NCBI Taxonomy" id="376703"/>
    <lineage>
        <taxon>Eukaryota</taxon>
        <taxon>Fungi</taxon>
        <taxon>Dikarya</taxon>
        <taxon>Basidiomycota</taxon>
        <taxon>Agaricomycotina</taxon>
        <taxon>Agaricomycetes</taxon>
        <taxon>Russulales</taxon>
        <taxon>Russulaceae</taxon>
        <taxon>Multifurca</taxon>
    </lineage>
</organism>
<evidence type="ECO:0000313" key="1">
    <source>
        <dbReference type="EMBL" id="KAI0306277.1"/>
    </source>
</evidence>
<dbReference type="AlphaFoldDB" id="A0AAD4MBT6"/>
<sequence>MVYGLVLCFPLVTLHHHRLWQAGPYGPACPLPCLGPYTTFSPLGFRLGRVIFTCHLFSLCSFYSSYYVPGSSRAIQDKSLQARNKVEFKKKEIKIKNQIVDI</sequence>
<keyword evidence="2" id="KW-1185">Reference proteome</keyword>
<reference evidence="1" key="1">
    <citation type="journal article" date="2022" name="New Phytol.">
        <title>Evolutionary transition to the ectomycorrhizal habit in the genomes of a hyperdiverse lineage of mushroom-forming fungi.</title>
        <authorList>
            <person name="Looney B."/>
            <person name="Miyauchi S."/>
            <person name="Morin E."/>
            <person name="Drula E."/>
            <person name="Courty P.E."/>
            <person name="Kohler A."/>
            <person name="Kuo A."/>
            <person name="LaButti K."/>
            <person name="Pangilinan J."/>
            <person name="Lipzen A."/>
            <person name="Riley R."/>
            <person name="Andreopoulos W."/>
            <person name="He G."/>
            <person name="Johnson J."/>
            <person name="Nolan M."/>
            <person name="Tritt A."/>
            <person name="Barry K.W."/>
            <person name="Grigoriev I.V."/>
            <person name="Nagy L.G."/>
            <person name="Hibbett D."/>
            <person name="Henrissat B."/>
            <person name="Matheny P.B."/>
            <person name="Labbe J."/>
            <person name="Martin F.M."/>
        </authorList>
    </citation>
    <scope>NUCLEOTIDE SEQUENCE</scope>
    <source>
        <strain evidence="1">BPL690</strain>
    </source>
</reference>
<dbReference type="EMBL" id="WTXG01000003">
    <property type="protein sequence ID" value="KAI0306277.1"/>
    <property type="molecule type" value="Genomic_DNA"/>
</dbReference>
<comment type="caution">
    <text evidence="1">The sequence shown here is derived from an EMBL/GenBank/DDBJ whole genome shotgun (WGS) entry which is preliminary data.</text>
</comment>
<accession>A0AAD4MBT6</accession>
<evidence type="ECO:0000313" key="2">
    <source>
        <dbReference type="Proteomes" id="UP001203297"/>
    </source>
</evidence>
<gene>
    <name evidence="1" type="ORF">B0F90DRAFT_730013</name>
</gene>